<organism evidence="2 3">
    <name type="scientific">Gigaspora margarita</name>
    <dbReference type="NCBI Taxonomy" id="4874"/>
    <lineage>
        <taxon>Eukaryota</taxon>
        <taxon>Fungi</taxon>
        <taxon>Fungi incertae sedis</taxon>
        <taxon>Mucoromycota</taxon>
        <taxon>Glomeromycotina</taxon>
        <taxon>Glomeromycetes</taxon>
        <taxon>Diversisporales</taxon>
        <taxon>Gigasporaceae</taxon>
        <taxon>Gigaspora</taxon>
    </lineage>
</organism>
<comment type="caution">
    <text evidence="2">The sequence shown here is derived from an EMBL/GenBank/DDBJ whole genome shotgun (WGS) entry which is preliminary data.</text>
</comment>
<evidence type="ECO:0000313" key="3">
    <source>
        <dbReference type="Proteomes" id="UP000789901"/>
    </source>
</evidence>
<proteinExistence type="predicted"/>
<protein>
    <submittedName>
        <fullName evidence="2">7178_t:CDS:1</fullName>
    </submittedName>
</protein>
<evidence type="ECO:0000313" key="2">
    <source>
        <dbReference type="EMBL" id="CAG8530104.1"/>
    </source>
</evidence>
<evidence type="ECO:0000256" key="1">
    <source>
        <dbReference type="SAM" id="Coils"/>
    </source>
</evidence>
<dbReference type="EMBL" id="CAJVQB010001303">
    <property type="protein sequence ID" value="CAG8530104.1"/>
    <property type="molecule type" value="Genomic_DNA"/>
</dbReference>
<keyword evidence="1" id="KW-0175">Coiled coil</keyword>
<reference evidence="2 3" key="1">
    <citation type="submission" date="2021-06" db="EMBL/GenBank/DDBJ databases">
        <authorList>
            <person name="Kallberg Y."/>
            <person name="Tangrot J."/>
            <person name="Rosling A."/>
        </authorList>
    </citation>
    <scope>NUCLEOTIDE SEQUENCE [LARGE SCALE GENOMIC DNA]</scope>
    <source>
        <strain evidence="2 3">120-4 pot B 10/14</strain>
    </source>
</reference>
<gene>
    <name evidence="2" type="ORF">GMARGA_LOCUS3578</name>
</gene>
<feature type="coiled-coil region" evidence="1">
    <location>
        <begin position="81"/>
        <end position="115"/>
    </location>
</feature>
<sequence>MIPIEITTRMSSIEIKPDIPSAQPQRSTKNRVSDALDKDNIINKITNTLHRHIDGIIKKEINDVLLHRRNATSKQGTQTSKNTYVLKNKELEQQLEEMQCRYKELELQVKSNKMEAQKTIECLSHEASKYQSALGRNLENFTAVKSAKDFGNKKRAQELLKKYKCTKFIDEGHYKSLLQAAMQRLILEATIKYIEGCFSNPNHFSYSQFETQIVRNTDTLLNVMGDFAKSRESSDDVTPTLPINLDNKFLLSPRKINSHDGPISNCPPVWFEYNDRVNPDLMEGAFDPDHYQDEVVQICTFPLICIDLKNEEKRKILSQANLLIR</sequence>
<name>A0ABM8W5G0_GIGMA</name>
<dbReference type="Proteomes" id="UP000789901">
    <property type="component" value="Unassembled WGS sequence"/>
</dbReference>
<accession>A0ABM8W5G0</accession>
<keyword evidence="3" id="KW-1185">Reference proteome</keyword>